<dbReference type="InterPro" id="IPR001242">
    <property type="entry name" value="Condensation_dom"/>
</dbReference>
<dbReference type="Gene3D" id="1.10.1200.10">
    <property type="entry name" value="ACP-like"/>
    <property type="match status" value="1"/>
</dbReference>
<evidence type="ECO:0000313" key="10">
    <source>
        <dbReference type="EMBL" id="NBI30764.1"/>
    </source>
</evidence>
<dbReference type="PANTHER" id="PTHR45527:SF1">
    <property type="entry name" value="FATTY ACID SYNTHASE"/>
    <property type="match status" value="1"/>
</dbReference>
<dbReference type="PROSITE" id="PS50075">
    <property type="entry name" value="CARRIER"/>
    <property type="match status" value="1"/>
</dbReference>
<protein>
    <submittedName>
        <fullName evidence="10">Non-ribosomal peptide synthetase</fullName>
    </submittedName>
</protein>
<dbReference type="SUPFAM" id="SSF53474">
    <property type="entry name" value="alpha/beta-Hydrolases"/>
    <property type="match status" value="1"/>
</dbReference>
<evidence type="ECO:0000256" key="4">
    <source>
        <dbReference type="ARBA" id="ARBA00022553"/>
    </source>
</evidence>
<keyword evidence="4" id="KW-0597">Phosphoprotein</keyword>
<dbReference type="PANTHER" id="PTHR45527">
    <property type="entry name" value="NONRIBOSOMAL PEPTIDE SYNTHETASE"/>
    <property type="match status" value="1"/>
</dbReference>
<dbReference type="InterPro" id="IPR020845">
    <property type="entry name" value="AMP-binding_CS"/>
</dbReference>
<dbReference type="Pfam" id="PF00501">
    <property type="entry name" value="AMP-binding"/>
    <property type="match status" value="1"/>
</dbReference>
<dbReference type="Gene3D" id="3.30.559.10">
    <property type="entry name" value="Chloramphenicol acetyltransferase-like domain"/>
    <property type="match status" value="1"/>
</dbReference>
<dbReference type="InterPro" id="IPR000873">
    <property type="entry name" value="AMP-dep_synth/lig_dom"/>
</dbReference>
<dbReference type="OrthoDB" id="9765680at2"/>
<evidence type="ECO:0000256" key="2">
    <source>
        <dbReference type="ARBA" id="ARBA00006432"/>
    </source>
</evidence>
<dbReference type="SUPFAM" id="SSF52777">
    <property type="entry name" value="CoA-dependent acyltransferases"/>
    <property type="match status" value="2"/>
</dbReference>
<dbReference type="FunFam" id="3.40.50.980:FF:000001">
    <property type="entry name" value="Non-ribosomal peptide synthetase"/>
    <property type="match status" value="1"/>
</dbReference>
<evidence type="ECO:0000256" key="5">
    <source>
        <dbReference type="ARBA" id="ARBA00022598"/>
    </source>
</evidence>
<dbReference type="GO" id="GO:0044550">
    <property type="term" value="P:secondary metabolite biosynthetic process"/>
    <property type="evidence" value="ECO:0007669"/>
    <property type="project" value="UniProtKB-ARBA"/>
</dbReference>
<dbReference type="InterPro" id="IPR029058">
    <property type="entry name" value="AB_hydrolase_fold"/>
</dbReference>
<dbReference type="Gene3D" id="3.30.300.30">
    <property type="match status" value="1"/>
</dbReference>
<dbReference type="InterPro" id="IPR001031">
    <property type="entry name" value="Thioesterase"/>
</dbReference>
<dbReference type="InterPro" id="IPR010071">
    <property type="entry name" value="AA_adenyl_dom"/>
</dbReference>
<dbReference type="Pfam" id="PF13193">
    <property type="entry name" value="AMP-binding_C"/>
    <property type="match status" value="1"/>
</dbReference>
<dbReference type="GO" id="GO:0016874">
    <property type="term" value="F:ligase activity"/>
    <property type="evidence" value="ECO:0007669"/>
    <property type="project" value="UniProtKB-KW"/>
</dbReference>
<evidence type="ECO:0000256" key="6">
    <source>
        <dbReference type="ARBA" id="ARBA00022737"/>
    </source>
</evidence>
<dbReference type="InterPro" id="IPR023213">
    <property type="entry name" value="CAT-like_dom_sf"/>
</dbReference>
<reference evidence="10 11" key="1">
    <citation type="submission" date="2019-01" db="EMBL/GenBank/DDBJ databases">
        <title>Chengkuizengella sp. nov., isolated from deep-sea sediment of East Pacific Ocean.</title>
        <authorList>
            <person name="Yang J."/>
            <person name="Lai Q."/>
            <person name="Shao Z."/>
        </authorList>
    </citation>
    <scope>NUCLEOTIDE SEQUENCE [LARGE SCALE GENOMIC DNA]</scope>
    <source>
        <strain evidence="10 11">YPA3-1-1</strain>
    </source>
</reference>
<dbReference type="Gene3D" id="3.40.50.1820">
    <property type="entry name" value="alpha/beta hydrolase"/>
    <property type="match status" value="1"/>
</dbReference>
<dbReference type="InterPro" id="IPR009081">
    <property type="entry name" value="PP-bd_ACP"/>
</dbReference>
<dbReference type="FunFam" id="2.30.38.10:FF:000001">
    <property type="entry name" value="Non-ribosomal peptide synthetase PvdI"/>
    <property type="match status" value="1"/>
</dbReference>
<dbReference type="InterPro" id="IPR036736">
    <property type="entry name" value="ACP-like_sf"/>
</dbReference>
<evidence type="ECO:0000256" key="8">
    <source>
        <dbReference type="ARBA" id="ARBA00023268"/>
    </source>
</evidence>
<dbReference type="InterPro" id="IPR006162">
    <property type="entry name" value="Ppantetheine_attach_site"/>
</dbReference>
<dbReference type="SUPFAM" id="SSF56801">
    <property type="entry name" value="Acetyl-CoA synthetase-like"/>
    <property type="match status" value="1"/>
</dbReference>
<sequence length="1309" mass="149337">MNDIVRISNLTPMQEGMLFHSLYDQEGTNYREQFAFFIEGNVDTDVLKQSWQKVINRHEVFRTDFRWKESKVPIQIVLLEKPMEVYEEDITGLEEEAKESYIEKFKQIDLKKPMDFEQGKLNRISIIKIAQERYFICWTFHHILLDGWSVPIVISDFIKSFLIMRNGEPLPEKPNAQFGDYIEWLKQQDQETGLNFWREYLREFKEPTLITGEMGIKNGTIRKPEVVIEHLSEATTKELNLFCKQNQITPNIIIQSAFGVLLQRYNNTETSCFGMTVSGRPASLKNIEEAVGIFINTVPVVIKAEVGMSVLELLKKTADNMVKISDFEFISLADIKEVSKIKNSEDLFDSLILYQNYPAGEEVDQTQLGIEVKFDSSYELTNYDVTLVVGNREKMQFELVYNSDRISRLEAETMLIQLRIIIISMLSNPDINVQELELIEDREKANLLTLASGKEVPLQLERTISELFQEQVEKNPEAIAVSFAGRTMTYSELNIKANQLAHLLREKGVKRNIIVPVLCERSPEMIISILAVLKAGGAYVPLDIDYPAERIKFILKECDAKLFISTLPKKEVQSLRPESEVIYPENWRSDHSGQNSSENLVNVNCSSDLCYVIFTSGSTGNPKGVMIEHASVLNFINAMNRNGLVSVDDCILNITTISFDIAFLETILPLTIGARVLLMDREELYSSERLVSSIKSQGVTVLQTTPSVYLTLFKNVQASELKNVQKVLVGGEVFPESLYHQLKQIKSAKIFNMYGPTETTIWSTYKILSNDGLIDLGHPIDNTQVYVLDEKNELLPVGIPGEVCIAGRGLARGYLNNRELTESRFIVDPFNPSARMYKTGDLARRLSDGRLEFLGRMDDQVKIRGFRIEPAEIENSLRSHPAVNEVVVMGLEEDSESQFLTAYLVANNELSNEELRTFLMKRLPEYMIPGYFIQIEKVPLTPNGKIDRHALPKPNKNSKQVVYIAPRSLEEEQMAAIWKEVLKVERIGINDDFFDLGGHSLKAIQLIAQMNRALKTDFTLNEIFQYPTIMSLMDSKAQNNFKSAICLNKSNNPKNIFCIHGGGGAVSNYKVLAENLSHYNFYALQASGLVDEKYLHKSVEEMVRGYLKEIRYLQKTGPYVLMGYSFGSYIAYEMAYELYLQGEKVEKLILIDSPPFDKEILINPETMLHEMMLEMVRDSGILGNEFEKMSVDEILQNIYTNKQYRNLEPFKSVPFTEVNKIKSVIKANLIISQGLQLRSNENLLTSDIYYIKAHRTNSRGDWQQWTTGKVNNFEVVGDHSSILQLPDVRAVAQLIDELIKGSIIKKPVV</sequence>
<dbReference type="FunFam" id="3.40.50.12780:FF:000012">
    <property type="entry name" value="Non-ribosomal peptide synthetase"/>
    <property type="match status" value="1"/>
</dbReference>
<dbReference type="PROSITE" id="PS00455">
    <property type="entry name" value="AMP_BINDING"/>
    <property type="match status" value="1"/>
</dbReference>
<dbReference type="Gene3D" id="2.30.38.10">
    <property type="entry name" value="Luciferase, Domain 3"/>
    <property type="match status" value="1"/>
</dbReference>
<comment type="similarity">
    <text evidence="2">Belongs to the ATP-dependent AMP-binding enzyme family.</text>
</comment>
<keyword evidence="6" id="KW-0677">Repeat</keyword>
<dbReference type="Pfam" id="PF00975">
    <property type="entry name" value="Thioesterase"/>
    <property type="match status" value="1"/>
</dbReference>
<comment type="cofactor">
    <cofactor evidence="1">
        <name>pantetheine 4'-phosphate</name>
        <dbReference type="ChEBI" id="CHEBI:47942"/>
    </cofactor>
</comment>
<dbReference type="GO" id="GO:0005737">
    <property type="term" value="C:cytoplasm"/>
    <property type="evidence" value="ECO:0007669"/>
    <property type="project" value="TreeGrafter"/>
</dbReference>
<comment type="caution">
    <text evidence="10">The sequence shown here is derived from an EMBL/GenBank/DDBJ whole genome shotgun (WGS) entry which is preliminary data.</text>
</comment>
<dbReference type="NCBIfam" id="TIGR01733">
    <property type="entry name" value="AA-adenyl-dom"/>
    <property type="match status" value="1"/>
</dbReference>
<dbReference type="InterPro" id="IPR025110">
    <property type="entry name" value="AMP-bd_C"/>
</dbReference>
<dbReference type="CDD" id="cd19543">
    <property type="entry name" value="DCL_NRPS"/>
    <property type="match status" value="1"/>
</dbReference>
<dbReference type="InterPro" id="IPR045851">
    <property type="entry name" value="AMP-bd_C_sf"/>
</dbReference>
<keyword evidence="7" id="KW-0045">Antibiotic biosynthesis</keyword>
<dbReference type="GO" id="GO:0031177">
    <property type="term" value="F:phosphopantetheine binding"/>
    <property type="evidence" value="ECO:0007669"/>
    <property type="project" value="TreeGrafter"/>
</dbReference>
<keyword evidence="5" id="KW-0436">Ligase</keyword>
<evidence type="ECO:0000256" key="7">
    <source>
        <dbReference type="ARBA" id="ARBA00023194"/>
    </source>
</evidence>
<evidence type="ECO:0000259" key="9">
    <source>
        <dbReference type="PROSITE" id="PS50075"/>
    </source>
</evidence>
<dbReference type="Proteomes" id="UP000448943">
    <property type="component" value="Unassembled WGS sequence"/>
</dbReference>
<evidence type="ECO:0000313" key="11">
    <source>
        <dbReference type="Proteomes" id="UP000448943"/>
    </source>
</evidence>
<dbReference type="Gene3D" id="3.30.559.30">
    <property type="entry name" value="Nonribosomal peptide synthetase, condensation domain"/>
    <property type="match status" value="1"/>
</dbReference>
<dbReference type="Gene3D" id="3.40.50.980">
    <property type="match status" value="2"/>
</dbReference>
<dbReference type="SUPFAM" id="SSF47336">
    <property type="entry name" value="ACP-like"/>
    <property type="match status" value="1"/>
</dbReference>
<dbReference type="RefSeq" id="WP_160647575.1">
    <property type="nucleotide sequence ID" value="NZ_SIJB01000040.1"/>
</dbReference>
<gene>
    <name evidence="10" type="ORF">ERL59_17575</name>
</gene>
<dbReference type="FunFam" id="1.10.1200.10:FF:000005">
    <property type="entry name" value="Nonribosomal peptide synthetase 1"/>
    <property type="match status" value="1"/>
</dbReference>
<dbReference type="Pfam" id="PF00668">
    <property type="entry name" value="Condensation"/>
    <property type="match status" value="1"/>
</dbReference>
<dbReference type="Pfam" id="PF00550">
    <property type="entry name" value="PP-binding"/>
    <property type="match status" value="1"/>
</dbReference>
<evidence type="ECO:0000256" key="3">
    <source>
        <dbReference type="ARBA" id="ARBA00022450"/>
    </source>
</evidence>
<feature type="domain" description="Carrier" evidence="9">
    <location>
        <begin position="965"/>
        <end position="1040"/>
    </location>
</feature>
<evidence type="ECO:0000256" key="1">
    <source>
        <dbReference type="ARBA" id="ARBA00001957"/>
    </source>
</evidence>
<organism evidence="10 11">
    <name type="scientific">Chengkuizengella marina</name>
    <dbReference type="NCBI Taxonomy" id="2507566"/>
    <lineage>
        <taxon>Bacteria</taxon>
        <taxon>Bacillati</taxon>
        <taxon>Bacillota</taxon>
        <taxon>Bacilli</taxon>
        <taxon>Bacillales</taxon>
        <taxon>Paenibacillaceae</taxon>
        <taxon>Chengkuizengella</taxon>
    </lineage>
</organism>
<proteinExistence type="inferred from homology"/>
<dbReference type="GO" id="GO:0043041">
    <property type="term" value="P:amino acid activation for nonribosomal peptide biosynthetic process"/>
    <property type="evidence" value="ECO:0007669"/>
    <property type="project" value="TreeGrafter"/>
</dbReference>
<accession>A0A6N9Q817</accession>
<keyword evidence="11" id="KW-1185">Reference proteome</keyword>
<dbReference type="GO" id="GO:0008610">
    <property type="term" value="P:lipid biosynthetic process"/>
    <property type="evidence" value="ECO:0007669"/>
    <property type="project" value="UniProtKB-ARBA"/>
</dbReference>
<dbReference type="PROSITE" id="PS00012">
    <property type="entry name" value="PHOSPHOPANTETHEINE"/>
    <property type="match status" value="1"/>
</dbReference>
<dbReference type="FunFam" id="3.30.300.30:FF:000010">
    <property type="entry name" value="Enterobactin synthetase component F"/>
    <property type="match status" value="1"/>
</dbReference>
<dbReference type="EMBL" id="SIJB01000040">
    <property type="protein sequence ID" value="NBI30764.1"/>
    <property type="molecule type" value="Genomic_DNA"/>
</dbReference>
<dbReference type="GO" id="GO:0017000">
    <property type="term" value="P:antibiotic biosynthetic process"/>
    <property type="evidence" value="ECO:0007669"/>
    <property type="project" value="UniProtKB-KW"/>
</dbReference>
<name>A0A6N9Q817_9BACL</name>
<keyword evidence="3" id="KW-0596">Phosphopantetheine</keyword>
<keyword evidence="8" id="KW-0511">Multifunctional enzyme</keyword>
<dbReference type="CDD" id="cd05930">
    <property type="entry name" value="A_NRPS"/>
    <property type="match status" value="1"/>
</dbReference>